<dbReference type="RefSeq" id="WP_052812541.1">
    <property type="nucleotide sequence ID" value="NZ_CDNC01000013.1"/>
</dbReference>
<evidence type="ECO:0000259" key="2">
    <source>
        <dbReference type="Pfam" id="PF21537"/>
    </source>
</evidence>
<evidence type="ECO:0000313" key="3">
    <source>
        <dbReference type="EMBL" id="QEJ97291.1"/>
    </source>
</evidence>
<evidence type="ECO:0000313" key="4">
    <source>
        <dbReference type="Proteomes" id="UP000323594"/>
    </source>
</evidence>
<dbReference type="PANTHER" id="PTHR40047:SF1">
    <property type="entry name" value="UPF0703 PROTEIN YCGQ"/>
    <property type="match status" value="1"/>
</dbReference>
<accession>A0AAE6M6C0</accession>
<dbReference type="EMBL" id="CP042817">
    <property type="protein sequence ID" value="QEJ97291.1"/>
    <property type="molecule type" value="Genomic_DNA"/>
</dbReference>
<keyword evidence="1" id="KW-0472">Membrane</keyword>
<evidence type="ECO:0000256" key="1">
    <source>
        <dbReference type="SAM" id="Phobius"/>
    </source>
</evidence>
<keyword evidence="1" id="KW-0812">Transmembrane</keyword>
<keyword evidence="1" id="KW-1133">Transmembrane helix</keyword>
<protein>
    <submittedName>
        <fullName evidence="3">TIGR03943 family protein</fullName>
    </submittedName>
</protein>
<organism evidence="3 4">
    <name type="scientific">Treponema phagedenis</name>
    <dbReference type="NCBI Taxonomy" id="162"/>
    <lineage>
        <taxon>Bacteria</taxon>
        <taxon>Pseudomonadati</taxon>
        <taxon>Spirochaetota</taxon>
        <taxon>Spirochaetia</taxon>
        <taxon>Spirochaetales</taxon>
        <taxon>Treponemataceae</taxon>
        <taxon>Treponema</taxon>
    </lineage>
</organism>
<reference evidence="3 4" key="1">
    <citation type="submission" date="2019-08" db="EMBL/GenBank/DDBJ databases">
        <authorList>
            <person name="Kuhnert P."/>
        </authorList>
    </citation>
    <scope>NUCLEOTIDE SEQUENCE [LARGE SCALE GENOMIC DNA]</scope>
    <source>
        <strain evidence="3 4">B36.5</strain>
    </source>
</reference>
<dbReference type="InterPro" id="IPR048447">
    <property type="entry name" value="DUF1980_C"/>
</dbReference>
<feature type="transmembrane region" description="Helical" evidence="1">
    <location>
        <begin position="48"/>
        <end position="67"/>
    </location>
</feature>
<feature type="domain" description="DUF1980" evidence="2">
    <location>
        <begin position="135"/>
        <end position="256"/>
    </location>
</feature>
<sequence>MREIKMTKKNYFDIQEAGQILVLFILAITFLLTIFSGSVYAYVHKRHIPMIVFAACTFMLIAILKIAKLQNTTNCSHKKPWYLILFLLALAPSLLPSNKSLSISSLSFNMDTGTSLVQNHTPINPFTDNGTSAAQLTNGKIIMNDIDFGKWLPELYLRLDSWTGTEIEISGAVWLHDSFTETQFAIGRLLMVCCAADMQPVGILCESKTPLHLADDEWVLVSGIVEKSAYEEGFEPLIRVHSVKKIPRPAQEYVYPF</sequence>
<dbReference type="AlphaFoldDB" id="A0AAE6M6C0"/>
<dbReference type="Proteomes" id="UP000323594">
    <property type="component" value="Chromosome"/>
</dbReference>
<dbReference type="PANTHER" id="PTHR40047">
    <property type="entry name" value="UPF0703 PROTEIN YCGQ"/>
    <property type="match status" value="1"/>
</dbReference>
<name>A0AAE6M6C0_TREPH</name>
<proteinExistence type="predicted"/>
<feature type="transmembrane region" description="Helical" evidence="1">
    <location>
        <begin position="79"/>
        <end position="95"/>
    </location>
</feature>
<dbReference type="InterPro" id="IPR052955">
    <property type="entry name" value="UPF0703_membrane_permease"/>
</dbReference>
<dbReference type="NCBIfam" id="TIGR03943">
    <property type="entry name" value="TIGR03943 family putative permease subunit"/>
    <property type="match status" value="1"/>
</dbReference>
<dbReference type="Pfam" id="PF21537">
    <property type="entry name" value="DUF1980_C"/>
    <property type="match status" value="1"/>
</dbReference>
<dbReference type="InterPro" id="IPR015402">
    <property type="entry name" value="DUF1980"/>
</dbReference>
<feature type="transmembrane region" description="Helical" evidence="1">
    <location>
        <begin position="20"/>
        <end position="42"/>
    </location>
</feature>
<dbReference type="GeneID" id="57754180"/>
<gene>
    <name evidence="3" type="ORF">FUT82_04340</name>
</gene>